<sequence>TANSGISQGVGILSEVAPSVDFDHSCSDSVEYLTLNFGPFETVHRWRRLPPCDEFVGARRSKHTVVAYRDAIYVFGGDNGAFTTGTPPAPRYHHSAVVYGSSMFVFGGYTGDIYSNSNLKNKNDLFEYKFATGQWTEWKVEGSLPVARSAHGATVYSDKLWIFAGYDGNARLNDMWTISLQDREHACWEEIEQSGEIPPSCCNFPVAVCRDKMFVFSGQSGAKITNNLFQFEFKGHMWTRIPTEHLLRGSPPPPQRRYGHTMVAFDRHLYVFGGAADNTLPNELHSYDVDSQTWEVIQPSLDSEVCAHHCISCLLYHELTSSWGSRLSIGRLFHAAAVIQDAMYIFGGTVDNNVRSGEMYRFQFSCYPKCTLHEDYGKLFENRQFCDVEFILGEREERVLGHIAIVTARCQWLRKKILQARDRQRQGGEEGAGAGGPRDIPGGTRASGNQPMLEVHIREAEAQPFEVLMQFLYTDKIQYPRRGHVQDVLLIMDVYKLALSFKLSRLEQLCVQYIEASVDLQNVLSVCEQANKLQLDQLKEHCLNFVVKETHFNQVIMTKEFEHLSTPLIVEIVRRKQQPPPRVYSDQPVDIGTSLVQDMKAYLEGGGLDFCDIVLLLDGHPRPAHKAILAARSSYFEAMFRSFMPEDGQVNISIGEMVPSKQAFESMLRYIYYGDVNMPPEDSLYLFAAPYYYGFSNNRLQAYCKQNLEMNVTVENVLQILEAADKTQAWDMKKHCLHIIVHQFIKVSKLPNLRSLSQLLLLDIIESLASHISDKQCAEMGSDI</sequence>
<evidence type="ECO:0000313" key="5">
    <source>
        <dbReference type="Ensembl" id="ENSOMYP00000027976.2"/>
    </source>
</evidence>
<keyword evidence="6" id="KW-1185">Reference proteome</keyword>
<protein>
    <submittedName>
        <fullName evidence="5">Leucine zipper like post translational regulator 1</fullName>
    </submittedName>
</protein>
<dbReference type="CDD" id="cd18506">
    <property type="entry name" value="BACK2_LZTR1"/>
    <property type="match status" value="1"/>
</dbReference>
<feature type="region of interest" description="Disordered" evidence="3">
    <location>
        <begin position="423"/>
        <end position="447"/>
    </location>
</feature>
<accession>A0A8C7PV95</accession>
<name>A0A8C7PV95_ONCMY</name>
<dbReference type="FunFam" id="3.30.710.10:FF:000024">
    <property type="entry name" value="Leucine-zipper-like transcriptional regulator 1"/>
    <property type="match status" value="1"/>
</dbReference>
<evidence type="ECO:0000313" key="6">
    <source>
        <dbReference type="Proteomes" id="UP000694395"/>
    </source>
</evidence>
<dbReference type="SUPFAM" id="SSF54695">
    <property type="entry name" value="POZ domain"/>
    <property type="match status" value="2"/>
</dbReference>
<dbReference type="SMART" id="SM00225">
    <property type="entry name" value="BTB"/>
    <property type="match status" value="2"/>
</dbReference>
<organism evidence="5 6">
    <name type="scientific">Oncorhynchus mykiss</name>
    <name type="common">Rainbow trout</name>
    <name type="synonym">Salmo gairdneri</name>
    <dbReference type="NCBI Taxonomy" id="8022"/>
    <lineage>
        <taxon>Eukaryota</taxon>
        <taxon>Metazoa</taxon>
        <taxon>Chordata</taxon>
        <taxon>Craniata</taxon>
        <taxon>Vertebrata</taxon>
        <taxon>Euteleostomi</taxon>
        <taxon>Actinopterygii</taxon>
        <taxon>Neopterygii</taxon>
        <taxon>Teleostei</taxon>
        <taxon>Protacanthopterygii</taxon>
        <taxon>Salmoniformes</taxon>
        <taxon>Salmonidae</taxon>
        <taxon>Salmoninae</taxon>
        <taxon>Oncorhynchus</taxon>
    </lineage>
</organism>
<dbReference type="CDD" id="cd18309">
    <property type="entry name" value="BTB2_POZ_LZTR1"/>
    <property type="match status" value="1"/>
</dbReference>
<evidence type="ECO:0000256" key="3">
    <source>
        <dbReference type="SAM" id="MobiDB-lite"/>
    </source>
</evidence>
<dbReference type="Gene3D" id="2.120.10.80">
    <property type="entry name" value="Kelch-type beta propeller"/>
    <property type="match status" value="2"/>
</dbReference>
<dbReference type="Proteomes" id="UP000694395">
    <property type="component" value="Chromosome 11"/>
</dbReference>
<keyword evidence="1" id="KW-0880">Kelch repeat</keyword>
<dbReference type="AlphaFoldDB" id="A0A8C7PV95"/>
<dbReference type="FunFam" id="2.120.10.80:FF:000065">
    <property type="entry name" value="Leucine-zipper-like transcription regulator 1"/>
    <property type="match status" value="1"/>
</dbReference>
<dbReference type="GeneTree" id="ENSGT00940000158190"/>
<reference evidence="5" key="2">
    <citation type="submission" date="2025-08" db="UniProtKB">
        <authorList>
            <consortium name="Ensembl"/>
        </authorList>
    </citation>
    <scope>IDENTIFICATION</scope>
</reference>
<evidence type="ECO:0000256" key="2">
    <source>
        <dbReference type="ARBA" id="ARBA00022737"/>
    </source>
</evidence>
<feature type="domain" description="BTB" evidence="4">
    <location>
        <begin position="611"/>
        <end position="680"/>
    </location>
</feature>
<reference evidence="5" key="3">
    <citation type="submission" date="2025-09" db="UniProtKB">
        <authorList>
            <consortium name="Ensembl"/>
        </authorList>
    </citation>
    <scope>IDENTIFICATION</scope>
</reference>
<evidence type="ECO:0000259" key="4">
    <source>
        <dbReference type="PROSITE" id="PS50097"/>
    </source>
</evidence>
<dbReference type="Pfam" id="PF01344">
    <property type="entry name" value="Kelch_1"/>
    <property type="match status" value="1"/>
</dbReference>
<dbReference type="InterPro" id="IPR006652">
    <property type="entry name" value="Kelch_1"/>
</dbReference>
<dbReference type="InterPro" id="IPR000210">
    <property type="entry name" value="BTB/POZ_dom"/>
</dbReference>
<dbReference type="FunFam" id="3.30.710.10:FF:000049">
    <property type="entry name" value="leucine-zipper-like transcriptional regulator 1 isoform X1"/>
    <property type="match status" value="1"/>
</dbReference>
<dbReference type="InterPro" id="IPR011333">
    <property type="entry name" value="SKP1/BTB/POZ_sf"/>
</dbReference>
<reference evidence="5" key="1">
    <citation type="submission" date="2020-07" db="EMBL/GenBank/DDBJ databases">
        <title>A long reads based de novo assembly of the rainbow trout Arlee double haploid line genome.</title>
        <authorList>
            <person name="Gao G."/>
            <person name="Palti Y."/>
        </authorList>
    </citation>
    <scope>NUCLEOTIDE SEQUENCE [LARGE SCALE GENOMIC DNA]</scope>
</reference>
<keyword evidence="2" id="KW-0677">Repeat</keyword>
<evidence type="ECO:0000256" key="1">
    <source>
        <dbReference type="ARBA" id="ARBA00022441"/>
    </source>
</evidence>
<dbReference type="InterPro" id="IPR015915">
    <property type="entry name" value="Kelch-typ_b-propeller"/>
</dbReference>
<dbReference type="PANTHER" id="PTHR46376">
    <property type="entry name" value="LEUCINE-ZIPPER-LIKE TRANSCRIPTIONAL REGULATOR 1"/>
    <property type="match status" value="1"/>
</dbReference>
<dbReference type="FunFam" id="1.25.40.420:FF:000025">
    <property type="entry name" value="Leucine-zipper-like transcription regulator 1"/>
    <property type="match status" value="1"/>
</dbReference>
<dbReference type="Ensembl" id="ENSOMYT00000030553.2">
    <property type="protein sequence ID" value="ENSOMYP00000027976.2"/>
    <property type="gene ID" value="ENSOMYG00000012172.2"/>
</dbReference>
<dbReference type="SUPFAM" id="SSF117281">
    <property type="entry name" value="Kelch motif"/>
    <property type="match status" value="1"/>
</dbReference>
<proteinExistence type="predicted"/>
<dbReference type="PROSITE" id="PS50097">
    <property type="entry name" value="BTB"/>
    <property type="match status" value="2"/>
</dbReference>
<dbReference type="CDD" id="cd18505">
    <property type="entry name" value="BACK1_LZTR1"/>
    <property type="match status" value="1"/>
</dbReference>
<dbReference type="Gene3D" id="3.30.710.10">
    <property type="entry name" value="Potassium Channel Kv1.1, Chain A"/>
    <property type="match status" value="2"/>
</dbReference>
<dbReference type="InterPro" id="IPR051568">
    <property type="entry name" value="LZTR1/Attractin"/>
</dbReference>
<dbReference type="Pfam" id="PF24681">
    <property type="entry name" value="Kelch_KLHDC2_KLHL20_DRC7"/>
    <property type="match status" value="1"/>
</dbReference>
<dbReference type="GO" id="GO:0005794">
    <property type="term" value="C:Golgi apparatus"/>
    <property type="evidence" value="ECO:0007669"/>
    <property type="project" value="TreeGrafter"/>
</dbReference>
<dbReference type="Gene3D" id="1.25.40.420">
    <property type="match status" value="1"/>
</dbReference>
<dbReference type="PANTHER" id="PTHR46376:SF1">
    <property type="entry name" value="LEUCINE-ZIPPER-LIKE TRANSCRIPTIONAL REGULATOR 1"/>
    <property type="match status" value="1"/>
</dbReference>
<dbReference type="Pfam" id="PF00651">
    <property type="entry name" value="BTB"/>
    <property type="match status" value="2"/>
</dbReference>
<dbReference type="CDD" id="cd18308">
    <property type="entry name" value="BTB1_POZ_LZTR1"/>
    <property type="match status" value="1"/>
</dbReference>
<feature type="domain" description="BTB" evidence="4">
    <location>
        <begin position="386"/>
        <end position="481"/>
    </location>
</feature>